<keyword evidence="10 11" id="KW-0111">Calcium/phospholipid-binding</keyword>
<evidence type="ECO:0000256" key="3">
    <source>
        <dbReference type="ARBA" id="ARBA00022525"/>
    </source>
</evidence>
<evidence type="ECO:0000256" key="11">
    <source>
        <dbReference type="RuleBase" id="RU003540"/>
    </source>
</evidence>
<evidence type="ECO:0000256" key="12">
    <source>
        <dbReference type="SAM" id="SignalP"/>
    </source>
</evidence>
<keyword evidence="7 11" id="KW-0106">Calcium</keyword>
<evidence type="ECO:0000256" key="5">
    <source>
        <dbReference type="ARBA" id="ARBA00022553"/>
    </source>
</evidence>
<gene>
    <name evidence="13" type="ORF">HHUSO_G23213</name>
</gene>
<proteinExistence type="inferred from homology"/>
<evidence type="ECO:0000256" key="6">
    <source>
        <dbReference type="ARBA" id="ARBA00022737"/>
    </source>
</evidence>
<keyword evidence="12" id="KW-0732">Signal</keyword>
<evidence type="ECO:0000256" key="8">
    <source>
        <dbReference type="ARBA" id="ARBA00022869"/>
    </source>
</evidence>
<comment type="caution">
    <text evidence="13">The sequence shown here is derived from an EMBL/GenBank/DDBJ whole genome shotgun (WGS) entry which is preliminary data.</text>
</comment>
<organism evidence="13 14">
    <name type="scientific">Huso huso</name>
    <name type="common">Beluga</name>
    <name type="synonym">Acipenser huso</name>
    <dbReference type="NCBI Taxonomy" id="61971"/>
    <lineage>
        <taxon>Eukaryota</taxon>
        <taxon>Metazoa</taxon>
        <taxon>Chordata</taxon>
        <taxon>Craniata</taxon>
        <taxon>Vertebrata</taxon>
        <taxon>Euteleostomi</taxon>
        <taxon>Actinopterygii</taxon>
        <taxon>Chondrostei</taxon>
        <taxon>Acipenseriformes</taxon>
        <taxon>Acipenseridae</taxon>
        <taxon>Huso</taxon>
    </lineage>
</organism>
<evidence type="ECO:0000313" key="13">
    <source>
        <dbReference type="EMBL" id="KAK6476730.1"/>
    </source>
</evidence>
<dbReference type="PRINTS" id="PR00196">
    <property type="entry name" value="ANNEXIN"/>
</dbReference>
<feature type="chain" id="PRO_5045240207" description="Annexin" evidence="12">
    <location>
        <begin position="26"/>
        <end position="371"/>
    </location>
</feature>
<comment type="similarity">
    <text evidence="2 11">Belongs to the annexin family.</text>
</comment>
<feature type="signal peptide" evidence="12">
    <location>
        <begin position="1"/>
        <end position="25"/>
    </location>
</feature>
<keyword evidence="9 11" id="KW-0041">Annexin</keyword>
<dbReference type="PRINTS" id="PR00198">
    <property type="entry name" value="ANNEXINII"/>
</dbReference>
<evidence type="ECO:0000256" key="4">
    <source>
        <dbReference type="ARBA" id="ARBA00022530"/>
    </source>
</evidence>
<name>A0ABR0YVW7_HUSHU</name>
<evidence type="ECO:0000256" key="2">
    <source>
        <dbReference type="ARBA" id="ARBA00007831"/>
    </source>
</evidence>
<protein>
    <recommendedName>
        <fullName evidence="11">Annexin</fullName>
    </recommendedName>
</protein>
<dbReference type="Gene3D" id="1.10.220.10">
    <property type="entry name" value="Annexin"/>
    <property type="match status" value="4"/>
</dbReference>
<keyword evidence="3" id="KW-0964">Secreted</keyword>
<dbReference type="Proteomes" id="UP001369086">
    <property type="component" value="Unassembled WGS sequence"/>
</dbReference>
<keyword evidence="14" id="KW-1185">Reference proteome</keyword>
<dbReference type="Pfam" id="PF00191">
    <property type="entry name" value="Annexin"/>
    <property type="match status" value="4"/>
</dbReference>
<accession>A0ABR0YVW7</accession>
<dbReference type="PROSITE" id="PS51897">
    <property type="entry name" value="ANNEXIN_2"/>
    <property type="match status" value="4"/>
</dbReference>
<dbReference type="EMBL" id="JAHFZB010000022">
    <property type="protein sequence ID" value="KAK6476730.1"/>
    <property type="molecule type" value="Genomic_DNA"/>
</dbReference>
<evidence type="ECO:0000256" key="10">
    <source>
        <dbReference type="ARBA" id="ARBA00023302"/>
    </source>
</evidence>
<dbReference type="InterPro" id="IPR001464">
    <property type="entry name" value="Annexin"/>
</dbReference>
<keyword evidence="4" id="KW-0272">Extracellular matrix</keyword>
<dbReference type="InterPro" id="IPR018252">
    <property type="entry name" value="Annexin_repeat_CS"/>
</dbReference>
<dbReference type="InterPro" id="IPR037104">
    <property type="entry name" value="Annexin_sf"/>
</dbReference>
<keyword evidence="5" id="KW-0597">Phosphoprotein</keyword>
<keyword evidence="8" id="KW-0084">Basement membrane</keyword>
<dbReference type="PANTHER" id="PTHR10502:SF18">
    <property type="entry name" value="ANNEXIN A2-RELATED"/>
    <property type="match status" value="1"/>
</dbReference>
<evidence type="ECO:0000256" key="7">
    <source>
        <dbReference type="ARBA" id="ARBA00022837"/>
    </source>
</evidence>
<sequence>MPFQSLLSLAIELLFLLILFQLSISQHPPRKSNMSLVSEFLGQLTLNFGGSEEEKSPTVRPAEDFEADKDAARIETAIKTKGVDEQTIIDILTRRSYSQRRDIAFAYERRTKKDMISALKGALKGPLESVILGLMKSTAQFDASELKNSMKGLGTDEVTLIELVCSRSNSEMQEIKKVYKEMHKKELESDVSSDTSGDFRKLLVALVKGNRAEPSGIVDYEKIDQDARDLYDAGVKRKGTDVATWITIMTERSVPHLQKVFDRYKSYSPYDMKESIKKEVKGDMENAFLTLVQCIENKPLYFASRLNDSMQSKGAKDKLLTRIMVSRCEVDLLKIRTEFKKQYSKSLYQTISEHTKGDYQRVMLCLCGGDD</sequence>
<reference evidence="13 14" key="1">
    <citation type="submission" date="2021-05" db="EMBL/GenBank/DDBJ databases">
        <authorList>
            <person name="Zahm M."/>
            <person name="Klopp C."/>
            <person name="Cabau C."/>
            <person name="Kuhl H."/>
            <person name="Suciu R."/>
            <person name="Ciorpac M."/>
            <person name="Holostenco D."/>
            <person name="Gessner J."/>
            <person name="Wuertz S."/>
            <person name="Hohne C."/>
            <person name="Stock M."/>
            <person name="Gislard M."/>
            <person name="Lluch J."/>
            <person name="Milhes M."/>
            <person name="Lampietro C."/>
            <person name="Lopez Roques C."/>
            <person name="Donnadieu C."/>
            <person name="Du K."/>
            <person name="Schartl M."/>
            <person name="Guiguen Y."/>
        </authorList>
    </citation>
    <scope>NUCLEOTIDE SEQUENCE [LARGE SCALE GENOMIC DNA]</scope>
    <source>
        <strain evidence="13">Hh-F2</strain>
        <tissue evidence="13">Blood</tissue>
    </source>
</reference>
<dbReference type="InterPro" id="IPR018502">
    <property type="entry name" value="Annexin_repeat"/>
</dbReference>
<evidence type="ECO:0000256" key="9">
    <source>
        <dbReference type="ARBA" id="ARBA00023216"/>
    </source>
</evidence>
<dbReference type="SMART" id="SM00335">
    <property type="entry name" value="ANX"/>
    <property type="match status" value="4"/>
</dbReference>
<comment type="domain">
    <text evidence="11">A pair of annexin repeats may form one binding site for calcium and phospholipid.</text>
</comment>
<dbReference type="InterPro" id="IPR002389">
    <property type="entry name" value="ANX2"/>
</dbReference>
<dbReference type="SUPFAM" id="SSF47874">
    <property type="entry name" value="Annexin"/>
    <property type="match status" value="1"/>
</dbReference>
<comment type="subcellular location">
    <subcellularLocation>
        <location evidence="1">Secreted</location>
        <location evidence="1">Extracellular space</location>
        <location evidence="1">Extracellular matrix</location>
        <location evidence="1">Basement membrane</location>
    </subcellularLocation>
</comment>
<evidence type="ECO:0000256" key="1">
    <source>
        <dbReference type="ARBA" id="ARBA00004302"/>
    </source>
</evidence>
<dbReference type="PROSITE" id="PS00223">
    <property type="entry name" value="ANNEXIN_1"/>
    <property type="match status" value="2"/>
</dbReference>
<dbReference type="PANTHER" id="PTHR10502">
    <property type="entry name" value="ANNEXIN"/>
    <property type="match status" value="1"/>
</dbReference>
<evidence type="ECO:0000313" key="14">
    <source>
        <dbReference type="Proteomes" id="UP001369086"/>
    </source>
</evidence>
<keyword evidence="6 11" id="KW-0677">Repeat</keyword>